<evidence type="ECO:0000313" key="3">
    <source>
        <dbReference type="Proteomes" id="UP000054736"/>
    </source>
</evidence>
<comment type="caution">
    <text evidence="2">The sequence shown here is derived from an EMBL/GenBank/DDBJ whole genome shotgun (WGS) entry which is preliminary data.</text>
</comment>
<feature type="signal peptide" evidence="1">
    <location>
        <begin position="1"/>
        <end position="23"/>
    </location>
</feature>
<dbReference type="RefSeq" id="WP_058494999.1">
    <property type="nucleotide sequence ID" value="NZ_CAAAIU010000009.1"/>
</dbReference>
<dbReference type="Proteomes" id="UP000054736">
    <property type="component" value="Unassembled WGS sequence"/>
</dbReference>
<dbReference type="EMBL" id="LNXY01000006">
    <property type="protein sequence ID" value="KTC91811.1"/>
    <property type="molecule type" value="Genomic_DNA"/>
</dbReference>
<sequence length="360" mass="41668">MIGLKISKLVLGLFFCLLSQLLAASSIDIGDKIQKNFDDNLFKLKPIIQSHYAVRLYRITGRKDYLYPIISFQFVESIQLQQLLKKTPRFSSIKFNKNISLPRNYNSHSRAQKRKALLAQLPELSNTLKILLILDHAQQFNTLNSPLYPHTQMALAHVKKNIHSLSAFLLNPLVIKISAAQVANFVYLLHRLELIDLREEYIDRFQTVFANSNDSMLNDKMFEDKIYGMTHIIIAASDYYQKKLAYKQFAWIYEYFDQHIDEILRRTKPDVIAEVGLSFCLIDKTNHSSSLDRIKRFLKNKFNPNQQTIPNKSGSNDLNLAEHRNVLAIMLFKWPSKLYSGPDLAAATDFFSTLHQNQPL</sequence>
<reference evidence="2 3" key="1">
    <citation type="submission" date="2015-11" db="EMBL/GenBank/DDBJ databases">
        <title>Genomic analysis of 38 Legionella species identifies large and diverse effector repertoires.</title>
        <authorList>
            <person name="Burstein D."/>
            <person name="Amaro F."/>
            <person name="Zusman T."/>
            <person name="Lifshitz Z."/>
            <person name="Cohen O."/>
            <person name="Gilbert J.A."/>
            <person name="Pupko T."/>
            <person name="Shuman H.A."/>
            <person name="Segal G."/>
        </authorList>
    </citation>
    <scope>NUCLEOTIDE SEQUENCE [LARGE SCALE GENOMIC DNA]</scope>
    <source>
        <strain evidence="2 3">ATCC 700990</strain>
    </source>
</reference>
<evidence type="ECO:0008006" key="4">
    <source>
        <dbReference type="Google" id="ProtNLM"/>
    </source>
</evidence>
<accession>A0A0W0T878</accession>
<evidence type="ECO:0000313" key="2">
    <source>
        <dbReference type="EMBL" id="KTC91811.1"/>
    </source>
</evidence>
<dbReference type="InterPro" id="IPR021928">
    <property type="entry name" value="DUF3541"/>
</dbReference>
<dbReference type="OrthoDB" id="6080009at2"/>
<gene>
    <name evidence="2" type="ORF">Ldro_0645</name>
</gene>
<evidence type="ECO:0000256" key="1">
    <source>
        <dbReference type="SAM" id="SignalP"/>
    </source>
</evidence>
<dbReference type="PATRIC" id="fig|1212489.4.peg.671"/>
<feature type="chain" id="PRO_5006912784" description="DUF3541 domain-containing protein" evidence="1">
    <location>
        <begin position="24"/>
        <end position="360"/>
    </location>
</feature>
<protein>
    <recommendedName>
        <fullName evidence="4">DUF3541 domain-containing protein</fullName>
    </recommendedName>
</protein>
<organism evidence="2 3">
    <name type="scientific">Legionella drozanskii LLAP-1</name>
    <dbReference type="NCBI Taxonomy" id="1212489"/>
    <lineage>
        <taxon>Bacteria</taxon>
        <taxon>Pseudomonadati</taxon>
        <taxon>Pseudomonadota</taxon>
        <taxon>Gammaproteobacteria</taxon>
        <taxon>Legionellales</taxon>
        <taxon>Legionellaceae</taxon>
        <taxon>Legionella</taxon>
    </lineage>
</organism>
<dbReference type="Pfam" id="PF12060">
    <property type="entry name" value="DUF3541"/>
    <property type="match status" value="1"/>
</dbReference>
<proteinExistence type="predicted"/>
<keyword evidence="1" id="KW-0732">Signal</keyword>
<keyword evidence="3" id="KW-1185">Reference proteome</keyword>
<name>A0A0W0T878_9GAMM</name>
<dbReference type="AlphaFoldDB" id="A0A0W0T878"/>